<dbReference type="OrthoDB" id="8641246at2"/>
<keyword evidence="1" id="KW-0472">Membrane</keyword>
<proteinExistence type="predicted"/>
<gene>
    <name evidence="3" type="ORF">P3TCK_17692</name>
</gene>
<evidence type="ECO:0000259" key="2">
    <source>
        <dbReference type="Pfam" id="PF24801"/>
    </source>
</evidence>
<keyword evidence="1" id="KW-1133">Transmembrane helix</keyword>
<name>Q1Z5D0_9GAMM</name>
<dbReference type="HOGENOM" id="CLU_262121_0_0_6"/>
<dbReference type="Pfam" id="PF24801">
    <property type="entry name" value="FNIII-A_GpJ"/>
    <property type="match status" value="1"/>
</dbReference>
<evidence type="ECO:0000313" key="3">
    <source>
        <dbReference type="EMBL" id="EAS43636.1"/>
    </source>
</evidence>
<keyword evidence="1" id="KW-0812">Transmembrane</keyword>
<dbReference type="NCBIfam" id="NF040662">
    <property type="entry name" value="attach_TipJ_rel"/>
    <property type="match status" value="1"/>
</dbReference>
<reference evidence="3 4" key="1">
    <citation type="submission" date="2006-03" db="EMBL/GenBank/DDBJ databases">
        <authorList>
            <person name="Bartlett D.H."/>
            <person name="Valle G."/>
            <person name="Lauro F.M."/>
            <person name="Vezzi A."/>
            <person name="Simonato F."/>
            <person name="Eloe E."/>
            <person name="Vitulo N."/>
            <person name="Stratton T.K."/>
            <person name="D'angelo M."/>
            <person name="Ferriera S."/>
            <person name="Johnson J."/>
            <person name="Kravitz S."/>
            <person name="Beeson K."/>
            <person name="Sutton G."/>
            <person name="Rogers Y."/>
            <person name="Friedman R."/>
            <person name="Frazier M."/>
            <person name="Venter J.C."/>
        </authorList>
    </citation>
    <scope>NUCLEOTIDE SEQUENCE [LARGE SCALE GENOMIC DNA]</scope>
    <source>
        <strain evidence="3 4">3TCK</strain>
    </source>
</reference>
<dbReference type="EMBL" id="AAPH01000009">
    <property type="protein sequence ID" value="EAS43636.1"/>
    <property type="molecule type" value="Genomic_DNA"/>
</dbReference>
<protein>
    <recommendedName>
        <fullName evidence="2">Tip attachment protein J HDII-ins2 domain-containing protein</fullName>
    </recommendedName>
</protein>
<dbReference type="Proteomes" id="UP000003789">
    <property type="component" value="Unassembled WGS sequence"/>
</dbReference>
<feature type="domain" description="Tip attachment protein J HDII-ins2" evidence="2">
    <location>
        <begin position="250"/>
        <end position="372"/>
    </location>
</feature>
<dbReference type="RefSeq" id="WP_006231448.1">
    <property type="nucleotide sequence ID" value="NZ_CH724135.1"/>
</dbReference>
<dbReference type="InterPro" id="IPR055385">
    <property type="entry name" value="GpJ_HDII-ins2"/>
</dbReference>
<evidence type="ECO:0000256" key="1">
    <source>
        <dbReference type="SAM" id="Phobius"/>
    </source>
</evidence>
<accession>Q1Z5D0</accession>
<organism evidence="3 4">
    <name type="scientific">Photobacterium profundum 3TCK</name>
    <dbReference type="NCBI Taxonomy" id="314280"/>
    <lineage>
        <taxon>Bacteria</taxon>
        <taxon>Pseudomonadati</taxon>
        <taxon>Pseudomonadota</taxon>
        <taxon>Gammaproteobacteria</taxon>
        <taxon>Vibrionales</taxon>
        <taxon>Vibrionaceae</taxon>
        <taxon>Photobacterium</taxon>
    </lineage>
</organism>
<evidence type="ECO:0000313" key="4">
    <source>
        <dbReference type="Proteomes" id="UP000003789"/>
    </source>
</evidence>
<feature type="transmembrane region" description="Helical" evidence="1">
    <location>
        <begin position="88"/>
        <end position="105"/>
    </location>
</feature>
<sequence>MAELKDAMLTYLPNPLLTDNRKEYNLSFIEGETLSSYLSRAGIEIYDGHPVVVFINDEKLVSGWEDYVIKNNDVINVRAAVRGKAGQIIGMIALVAISIYFPPALAAAGGFAVGTVGSALVTAAVLVGASLVINSLVPPPSAGGGGNAQEVNEQKRYVISGLKNSIRLFEPMMIVIGKMRVFPDVASNFYTEFINSEQYLYQAFNFGIQSDLTLTDFRIGTADISNYNNINIQTAGADGVLSEKFGNIDTIQGVEIKKSDGWVSRSTKGHTVGLELDFQVIAFDTLDEGGVDSKSIAVSIEVYTIATDGTQTRYDTLTLSLTGMKISSVRTTHRIHINDSGEYLVKVRKTSIDVESTKKTRRLSWVSLKAFQEDNADYSGQRRVGVSIKASGQLSGQVDQFNAICQSTIPVWTGSTWVKQFTSNPAWWLLWWFRGSKDSAGRRQYGAGLPDSRIDMDSIKAFAAWCNRKNLECNAVINSSQSVKNVAEIISRCGRGQTTWQTGKYGVIWDADDLSHIAVFSPSNIKSRTFSIDYVSGKLADEFIVNFKNADSNWAAESVRATVGGISDPDNPVEIDFIGCTNKDQAGREASLLAASQEFFKRRTHWETDIEGLVASKGDVVLLSHDMVSWSNSGRMIDGGDHFTIYLDADVPQPASANSAVLGIRYPNGHYETYMVSAVDGNKVSLKAPIPSSADNPLPGSGTYPACEYMWFYDSAASPGRKVKIVDVVSMGSEGFKFTAIDYTNDYFLAESNPYIYHRGFSSTTVDLGSTVTEHVVGLNVIEGRRLTRENVRLPTANASWMALLNAEIYLFKYKNNDGGTWREIRTEYQDVSFDAPKGIYDANVTAVLKGGRLTQPSPISFTIEDAAFKASDVFGLKADISNNGVIISWDDSLDPDYVKTELRFGATFETAEVITEVKGNTFLSKWLPAGNNRFWARHWNPSLPSATAASVNLNVAPPSDVKISRSSMQVNALSLSWEDAKTSQPIKSYTINIGSITGDITTATFYGKAGADSRSDVIIFTSGGDFRVFMSVEDVAGNISNIRHIDVTAALPANFAIALNYDASRGAVLSNAEYIDGELLMPLNTTETWDQHFKFRHWNTVQDQINANFPIYFEPGTESASLVSTKDLGKILSAATISVRIAQSHHIGNVSAKIKIEWSSNNASWTSAPEGAIEVQANNVRYIRISIFATGQDRDDLIVITSIDVDIRVEDKTESGRFVLKSTDTNGTIFTPTKKWLDIVSAIVTPQNSPAIARTNVIIDDSGSTPVVKVMAWDTHNVRIGGTVSILLGGY</sequence>
<comment type="caution">
    <text evidence="3">The sequence shown here is derived from an EMBL/GenBank/DDBJ whole genome shotgun (WGS) entry which is preliminary data.</text>
</comment>